<protein>
    <submittedName>
        <fullName evidence="1">Uncharacterized protein</fullName>
    </submittedName>
</protein>
<evidence type="ECO:0000313" key="1">
    <source>
        <dbReference type="EMBL" id="BDI32015.1"/>
    </source>
</evidence>
<dbReference type="SUPFAM" id="SSF46689">
    <property type="entry name" value="Homeodomain-like"/>
    <property type="match status" value="2"/>
</dbReference>
<evidence type="ECO:0000313" key="2">
    <source>
        <dbReference type="Proteomes" id="UP000287394"/>
    </source>
</evidence>
<dbReference type="Proteomes" id="UP000287394">
    <property type="component" value="Chromosome"/>
</dbReference>
<name>A0A402D6D7_9BACT</name>
<dbReference type="OrthoDB" id="3186094at2"/>
<dbReference type="InterPro" id="IPR009057">
    <property type="entry name" value="Homeodomain-like_sf"/>
</dbReference>
<dbReference type="SMART" id="SM00342">
    <property type="entry name" value="HTH_ARAC"/>
    <property type="match status" value="1"/>
</dbReference>
<dbReference type="GO" id="GO:0043565">
    <property type="term" value="F:sequence-specific DNA binding"/>
    <property type="evidence" value="ECO:0007669"/>
    <property type="project" value="InterPro"/>
</dbReference>
<dbReference type="InterPro" id="IPR018062">
    <property type="entry name" value="HTH_AraC-typ_CS"/>
</dbReference>
<dbReference type="InterPro" id="IPR020449">
    <property type="entry name" value="Tscrpt_reg_AraC-type_HTH"/>
</dbReference>
<dbReference type="InterPro" id="IPR018060">
    <property type="entry name" value="HTH_AraC"/>
</dbReference>
<dbReference type="GO" id="GO:0003700">
    <property type="term" value="F:DNA-binding transcription factor activity"/>
    <property type="evidence" value="ECO:0007669"/>
    <property type="project" value="InterPro"/>
</dbReference>
<dbReference type="AlphaFoldDB" id="A0A402D6D7"/>
<dbReference type="KEGG" id="ccot:CCAX7_40660"/>
<dbReference type="PROSITE" id="PS01124">
    <property type="entry name" value="HTH_ARAC_FAMILY_2"/>
    <property type="match status" value="1"/>
</dbReference>
<dbReference type="EMBL" id="AP025739">
    <property type="protein sequence ID" value="BDI32015.1"/>
    <property type="molecule type" value="Genomic_DNA"/>
</dbReference>
<keyword evidence="2" id="KW-1185">Reference proteome</keyword>
<sequence length="304" mass="33262">MTNSFVSGEIRRVYVTLGAVAGDAPAPVGDAFQRIIAVEEVCPPGAVYTPPPLEWLTLFGTLHGHAMTHIGAHTLTHQAGSLIAVASGSQIIEHVDARLPWRVRYLLLTGSWADQMDDWLRRKEPCAAIEASAARNGRLLCEMVDLALTQEDGWRWVFVSRCAELWGALYSDRSDALGASLLTQVGLILDEAPAERLTVAQIAARVHLTPRQLIYRFQNAAGEPLAQWTRRRRVAAARRLLSQGYSVTTVAERLGFANPYHFSRAFKAVTGATPSHVREDALRGSLHACASELDSGRSDVTSEQ</sequence>
<proteinExistence type="predicted"/>
<dbReference type="PRINTS" id="PR00032">
    <property type="entry name" value="HTHARAC"/>
</dbReference>
<dbReference type="RefSeq" id="WP_119325025.1">
    <property type="nucleotide sequence ID" value="NZ_AP025739.1"/>
</dbReference>
<organism evidence="1 2">
    <name type="scientific">Capsulimonas corticalis</name>
    <dbReference type="NCBI Taxonomy" id="2219043"/>
    <lineage>
        <taxon>Bacteria</taxon>
        <taxon>Bacillati</taxon>
        <taxon>Armatimonadota</taxon>
        <taxon>Armatimonadia</taxon>
        <taxon>Capsulimonadales</taxon>
        <taxon>Capsulimonadaceae</taxon>
        <taxon>Capsulimonas</taxon>
    </lineage>
</organism>
<reference evidence="1 2" key="1">
    <citation type="journal article" date="2019" name="Int. J. Syst. Evol. Microbiol.">
        <title>Capsulimonas corticalis gen. nov., sp. nov., an aerobic capsulated bacterium, of a novel bacterial order, Capsulimonadales ord. nov., of the class Armatimonadia of the phylum Armatimonadetes.</title>
        <authorList>
            <person name="Li J."/>
            <person name="Kudo C."/>
            <person name="Tonouchi A."/>
        </authorList>
    </citation>
    <scope>NUCLEOTIDE SEQUENCE [LARGE SCALE GENOMIC DNA]</scope>
    <source>
        <strain evidence="1 2">AX-7</strain>
    </source>
</reference>
<gene>
    <name evidence="1" type="ORF">CCAX7_40660</name>
</gene>
<dbReference type="PROSITE" id="PS00041">
    <property type="entry name" value="HTH_ARAC_FAMILY_1"/>
    <property type="match status" value="1"/>
</dbReference>
<dbReference type="PANTHER" id="PTHR43280">
    <property type="entry name" value="ARAC-FAMILY TRANSCRIPTIONAL REGULATOR"/>
    <property type="match status" value="1"/>
</dbReference>
<accession>A0A402D6D7</accession>
<dbReference type="Gene3D" id="1.10.10.60">
    <property type="entry name" value="Homeodomain-like"/>
    <property type="match status" value="1"/>
</dbReference>
<dbReference type="Pfam" id="PF12833">
    <property type="entry name" value="HTH_18"/>
    <property type="match status" value="1"/>
</dbReference>
<dbReference type="PANTHER" id="PTHR43280:SF31">
    <property type="entry name" value="TRANSCRIPTIONAL REGULATORY PROTEIN"/>
    <property type="match status" value="1"/>
</dbReference>